<keyword evidence="1 2" id="KW-0539">Nucleus</keyword>
<dbReference type="InterPro" id="IPR040930">
    <property type="entry name" value="AF-9_AHD"/>
</dbReference>
<feature type="compositionally biased region" description="Polar residues" evidence="3">
    <location>
        <begin position="673"/>
        <end position="682"/>
    </location>
</feature>
<feature type="compositionally biased region" description="Basic and acidic residues" evidence="3">
    <location>
        <begin position="508"/>
        <end position="549"/>
    </location>
</feature>
<feature type="compositionally biased region" description="Polar residues" evidence="3">
    <location>
        <begin position="280"/>
        <end position="297"/>
    </location>
</feature>
<dbReference type="GO" id="GO:0008023">
    <property type="term" value="C:transcription elongation factor complex"/>
    <property type="evidence" value="ECO:0007669"/>
    <property type="project" value="TreeGrafter"/>
</dbReference>
<feature type="compositionally biased region" description="Basic and acidic residues" evidence="3">
    <location>
        <begin position="347"/>
        <end position="369"/>
    </location>
</feature>
<feature type="compositionally biased region" description="Basic and acidic residues" evidence="3">
    <location>
        <begin position="304"/>
        <end position="339"/>
    </location>
</feature>
<feature type="compositionally biased region" description="Basic and acidic residues" evidence="3">
    <location>
        <begin position="744"/>
        <end position="758"/>
    </location>
</feature>
<feature type="compositionally biased region" description="Low complexity" evidence="3">
    <location>
        <begin position="232"/>
        <end position="245"/>
    </location>
</feature>
<dbReference type="GO" id="GO:0045893">
    <property type="term" value="P:positive regulation of DNA-templated transcription"/>
    <property type="evidence" value="ECO:0007669"/>
    <property type="project" value="TreeGrafter"/>
</dbReference>
<comment type="caution">
    <text evidence="5">The sequence shown here is derived from an EMBL/GenBank/DDBJ whole genome shotgun (WGS) entry which is preliminary data.</text>
</comment>
<dbReference type="InterPro" id="IPR052790">
    <property type="entry name" value="YEATS_domain"/>
</dbReference>
<dbReference type="EMBL" id="BLXT01007982">
    <property type="protein sequence ID" value="GFO44726.1"/>
    <property type="molecule type" value="Genomic_DNA"/>
</dbReference>
<evidence type="ECO:0000256" key="2">
    <source>
        <dbReference type="PROSITE-ProRule" id="PRU00376"/>
    </source>
</evidence>
<evidence type="ECO:0000256" key="1">
    <source>
        <dbReference type="ARBA" id="ARBA00023242"/>
    </source>
</evidence>
<dbReference type="PANTHER" id="PTHR47827:SF3">
    <property type="entry name" value="AF-9 ANC1 HOMOLOGY DOMAIN-CONTAINING PROTEIN"/>
    <property type="match status" value="1"/>
</dbReference>
<feature type="compositionally biased region" description="Basic and acidic residues" evidence="3">
    <location>
        <begin position="691"/>
        <end position="711"/>
    </location>
</feature>
<proteinExistence type="predicted"/>
<dbReference type="Proteomes" id="UP000735302">
    <property type="component" value="Unassembled WGS sequence"/>
</dbReference>
<keyword evidence="6" id="KW-1185">Reference proteome</keyword>
<feature type="compositionally biased region" description="Basic and acidic residues" evidence="3">
    <location>
        <begin position="575"/>
        <end position="599"/>
    </location>
</feature>
<evidence type="ECO:0000259" key="4">
    <source>
        <dbReference type="PROSITE" id="PS51037"/>
    </source>
</evidence>
<feature type="compositionally biased region" description="Acidic residues" evidence="3">
    <location>
        <begin position="630"/>
        <end position="643"/>
    </location>
</feature>
<protein>
    <submittedName>
        <fullName evidence="5">Protein af-9</fullName>
    </submittedName>
</protein>
<comment type="subcellular location">
    <subcellularLocation>
        <location evidence="2">Nucleus</location>
    </subcellularLocation>
</comment>
<dbReference type="PANTHER" id="PTHR47827">
    <property type="entry name" value="AHD DOMAIN-CONTAINING PROTEIN"/>
    <property type="match status" value="1"/>
</dbReference>
<evidence type="ECO:0000256" key="3">
    <source>
        <dbReference type="SAM" id="MobiDB-lite"/>
    </source>
</evidence>
<feature type="region of interest" description="Disordered" evidence="3">
    <location>
        <begin position="183"/>
        <end position="782"/>
    </location>
</feature>
<accession>A0AAV4DL83</accession>
<evidence type="ECO:0000313" key="5">
    <source>
        <dbReference type="EMBL" id="GFO44726.1"/>
    </source>
</evidence>
<dbReference type="Gene3D" id="2.60.40.1970">
    <property type="entry name" value="YEATS domain"/>
    <property type="match status" value="1"/>
</dbReference>
<reference evidence="5 6" key="1">
    <citation type="journal article" date="2021" name="Elife">
        <title>Chloroplast acquisition without the gene transfer in kleptoplastic sea slugs, Plakobranchus ocellatus.</title>
        <authorList>
            <person name="Maeda T."/>
            <person name="Takahashi S."/>
            <person name="Yoshida T."/>
            <person name="Shimamura S."/>
            <person name="Takaki Y."/>
            <person name="Nagai Y."/>
            <person name="Toyoda A."/>
            <person name="Suzuki Y."/>
            <person name="Arimoto A."/>
            <person name="Ishii H."/>
            <person name="Satoh N."/>
            <person name="Nishiyama T."/>
            <person name="Hasebe M."/>
            <person name="Maruyama T."/>
            <person name="Minagawa J."/>
            <person name="Obokata J."/>
            <person name="Shigenobu S."/>
        </authorList>
    </citation>
    <scope>NUCLEOTIDE SEQUENCE [LARGE SCALE GENOMIC DNA]</scope>
</reference>
<sequence length="856" mass="96260">MNMKSMTFLHGQHWVNLHCKSALQVVKEIITCDSVVNMVPKDSSDCYVTVTIELGHTANFLKEPSLEGFTHDWTVFVRGKDGSKIEHFVEKVVFRLHKTFKSPNRSVLKPPYKVSEAGYAGFLLPIEIHFKNKQSPRKICFSYDLFLNVKDNPPINNSRFEKLKFSNPTPEFKAKLIKAGGVEHGPYPELQPLPYAKGSPLKTEKKKSNKKSKDSKQEKKKKKKHKPEKEASPAPSLSSLSPTSSSDDDDDHDGGGGGEIKHSSQPASAAPKKEKESVQKDSLFSAQSKTDTPSLSSHSKKPKYRDDSQNTSSKDRPEKEAVPKKHKSKERDKEKDKHVSSHKSNKDRKIKESSSHALKVSKEGSEAGFDHASPPQITKSLSSSNSEKKHSSSNPRPDSREKQPLVPKEASFSHQKEKHGGHKSKDSTSSSSKVKHTPQKDQCEPGSSKKHEHSDKKSKDKERHVKKVHKRSAEAVSPEEGVEKKKIKSESWGPEDGKSWKPKNTQGKSKDVDMKHSQKDLSKEIKVKASPPKDKEKELVVITKEKSEHSSSSNKHKITKDREKHVDKHKHGKEKHKDSTTKEDGSSRHKEIRKEEKPVKSAALLETEHLAMTADFQPRLLVSPLKSEPDSDVDSEANSDNETPEFKQKPAVKRTFSNTSVNSFHKTKANVKQEAQTVSGLTDSDSDSDDKEISVSPKEKSPIKEMDADVRKMKHRKFENSLEVPKGKKHTDESGRQVLTNLKFTKESSQDDMLDKGESSVNHVGSDVVESEDEDKKSANSEGLDILAPNGFSLRELIDINEKIERVTDDTRIMEKLVYLVGETDDFELDEKSFYFDICSLEKSVVKKIQNLLKEH</sequence>
<dbReference type="PROSITE" id="PS51037">
    <property type="entry name" value="YEATS"/>
    <property type="match status" value="1"/>
</dbReference>
<evidence type="ECO:0000313" key="6">
    <source>
        <dbReference type="Proteomes" id="UP000735302"/>
    </source>
</evidence>
<dbReference type="Pfam" id="PF17793">
    <property type="entry name" value="AHD"/>
    <property type="match status" value="1"/>
</dbReference>
<dbReference type="GO" id="GO:0003682">
    <property type="term" value="F:chromatin binding"/>
    <property type="evidence" value="ECO:0007669"/>
    <property type="project" value="TreeGrafter"/>
</dbReference>
<feature type="domain" description="YEATS" evidence="4">
    <location>
        <begin position="42"/>
        <end position="179"/>
    </location>
</feature>
<name>A0AAV4DL83_9GAST</name>
<feature type="compositionally biased region" description="Basic and acidic residues" evidence="3">
    <location>
        <begin position="438"/>
        <end position="463"/>
    </location>
</feature>
<gene>
    <name evidence="5" type="ORF">PoB_007123100</name>
</gene>
<dbReference type="InterPro" id="IPR055129">
    <property type="entry name" value="YEATS_dom"/>
</dbReference>
<feature type="compositionally biased region" description="Polar residues" evidence="3">
    <location>
        <begin position="655"/>
        <end position="664"/>
    </location>
</feature>
<organism evidence="5 6">
    <name type="scientific">Plakobranchus ocellatus</name>
    <dbReference type="NCBI Taxonomy" id="259542"/>
    <lineage>
        <taxon>Eukaryota</taxon>
        <taxon>Metazoa</taxon>
        <taxon>Spiralia</taxon>
        <taxon>Lophotrochozoa</taxon>
        <taxon>Mollusca</taxon>
        <taxon>Gastropoda</taxon>
        <taxon>Heterobranchia</taxon>
        <taxon>Euthyneura</taxon>
        <taxon>Panpulmonata</taxon>
        <taxon>Sacoglossa</taxon>
        <taxon>Placobranchoidea</taxon>
        <taxon>Plakobranchidae</taxon>
        <taxon>Plakobranchus</taxon>
    </lineage>
</organism>
<dbReference type="AlphaFoldDB" id="A0AAV4DL83"/>
<dbReference type="CDD" id="cd16906">
    <property type="entry name" value="YEATS_AF-9_like"/>
    <property type="match status" value="1"/>
</dbReference>
<dbReference type="InterPro" id="IPR038704">
    <property type="entry name" value="YEAST_sf"/>
</dbReference>
<dbReference type="Pfam" id="PF03366">
    <property type="entry name" value="YEATS"/>
    <property type="match status" value="1"/>
</dbReference>
<dbReference type="Gene3D" id="1.20.1270.290">
    <property type="match status" value="1"/>
</dbReference>